<accession>A0A0L8AP25</accession>
<dbReference type="Proteomes" id="UP000036908">
    <property type="component" value="Unassembled WGS sequence"/>
</dbReference>
<dbReference type="InterPro" id="IPR008969">
    <property type="entry name" value="CarboxyPept-like_regulatory"/>
</dbReference>
<dbReference type="SUPFAM" id="SSF49464">
    <property type="entry name" value="Carboxypeptidase regulatory domain-like"/>
    <property type="match status" value="1"/>
</dbReference>
<dbReference type="PATRIC" id="fig|1566026.4.peg.2475"/>
<dbReference type="AlphaFoldDB" id="A0A0L8AP25"/>
<name>A0A0L8AP25_9BACT</name>
<dbReference type="EMBL" id="JSVA01000004">
    <property type="protein sequence ID" value="KOF04069.1"/>
    <property type="molecule type" value="Genomic_DNA"/>
</dbReference>
<comment type="caution">
    <text evidence="1">The sequence shown here is derived from an EMBL/GenBank/DDBJ whole genome shotgun (WGS) entry which is preliminary data.</text>
</comment>
<evidence type="ECO:0008006" key="3">
    <source>
        <dbReference type="Google" id="ProtNLM"/>
    </source>
</evidence>
<proteinExistence type="predicted"/>
<organism evidence="1 2">
    <name type="scientific">Roseivirga seohaensis subsp. aquiponti</name>
    <dbReference type="NCBI Taxonomy" id="1566026"/>
    <lineage>
        <taxon>Bacteria</taxon>
        <taxon>Pseudomonadati</taxon>
        <taxon>Bacteroidota</taxon>
        <taxon>Cytophagia</taxon>
        <taxon>Cytophagales</taxon>
        <taxon>Roseivirgaceae</taxon>
        <taxon>Roseivirga</taxon>
    </lineage>
</organism>
<reference evidence="2" key="1">
    <citation type="submission" date="2014-11" db="EMBL/GenBank/DDBJ databases">
        <title>Genome sequencing of Roseivirga sp. D-25.</title>
        <authorList>
            <person name="Selvaratnam C."/>
            <person name="Thevarajoo S."/>
            <person name="Goh K.M."/>
            <person name="Eee R."/>
            <person name="Chan K.-G."/>
            <person name="Chong C.S."/>
        </authorList>
    </citation>
    <scope>NUCLEOTIDE SEQUENCE [LARGE SCALE GENOMIC DNA]</scope>
    <source>
        <strain evidence="2">D-25</strain>
    </source>
</reference>
<gene>
    <name evidence="1" type="ORF">OB69_03520</name>
</gene>
<protein>
    <recommendedName>
        <fullName evidence="3">TonB-dependent receptor</fullName>
    </recommendedName>
</protein>
<evidence type="ECO:0000313" key="2">
    <source>
        <dbReference type="Proteomes" id="UP000036908"/>
    </source>
</evidence>
<dbReference type="Pfam" id="PF13715">
    <property type="entry name" value="CarbopepD_reg_2"/>
    <property type="match status" value="1"/>
</dbReference>
<sequence length="241" mass="27750">MFLLCFGLRAQQQENYVLKGQLVEKSTLEPISFATVLVVNRKKGVATDNEGKFEFPVQLNDSIKITSIGYEPVTFTITASLMETHPEGLFIQLEEGTYLLDSVVVTGFAKDFYLNRPERVPMDLGFVDPNAPKTDWSKPQMETLEQGGVGISGLLNFLDRKFMEKRKLNVLLAAQEKEKTQKEAVEAKFNKEFVKFVTRIDDRVIDEFMEFCNFYDIEILRASEYQLAQKVLNRYDAFLRR</sequence>
<evidence type="ECO:0000313" key="1">
    <source>
        <dbReference type="EMBL" id="KOF04069.1"/>
    </source>
</evidence>
<keyword evidence="2" id="KW-1185">Reference proteome</keyword>
<dbReference type="Gene3D" id="2.60.40.1120">
    <property type="entry name" value="Carboxypeptidase-like, regulatory domain"/>
    <property type="match status" value="1"/>
</dbReference>